<feature type="region of interest" description="Disordered" evidence="1">
    <location>
        <begin position="157"/>
        <end position="184"/>
    </location>
</feature>
<name>A0A5C3F0R7_9BASI</name>
<organism evidence="2 3">
    <name type="scientific">Pseudozyma flocculosa</name>
    <dbReference type="NCBI Taxonomy" id="84751"/>
    <lineage>
        <taxon>Eukaryota</taxon>
        <taxon>Fungi</taxon>
        <taxon>Dikarya</taxon>
        <taxon>Basidiomycota</taxon>
        <taxon>Ustilaginomycotina</taxon>
        <taxon>Ustilaginomycetes</taxon>
        <taxon>Ustilaginales</taxon>
        <taxon>Ustilaginaceae</taxon>
        <taxon>Pseudozyma</taxon>
    </lineage>
</organism>
<proteinExistence type="predicted"/>
<sequence length="240" mass="25478">MKHPYRLMRLPVPGQRAQTCLPASRAGAFFWTLARQHARFAAGATCRQFQTQAALPTAVGDDHDFQQRTNLQYLPLGPGLGTGNVACTTHARNGASWIGLAPMAAFCSRQVQAGWAASTDVHTYSKAAKSTGGTARCCEASELHDLCIPAEPGWPTASDKPEALGRLPSLGSASGSANAAQHSISTPPSRLYAGVFEAVVSRHLWPSPTRSRSQTRARRLRPAASSEQSEHLMTAASGSS</sequence>
<gene>
    <name evidence="2" type="ORF">PSFLO_02342</name>
</gene>
<dbReference type="Proteomes" id="UP000323386">
    <property type="component" value="Unassembled WGS sequence"/>
</dbReference>
<feature type="region of interest" description="Disordered" evidence="1">
    <location>
        <begin position="207"/>
        <end position="240"/>
    </location>
</feature>
<keyword evidence="3" id="KW-1185">Reference proteome</keyword>
<reference evidence="2 3" key="1">
    <citation type="submission" date="2018-03" db="EMBL/GenBank/DDBJ databases">
        <authorList>
            <person name="Guldener U."/>
        </authorList>
    </citation>
    <scope>NUCLEOTIDE SEQUENCE [LARGE SCALE GENOMIC DNA]</scope>
    <source>
        <strain evidence="2 3">DAOM196992</strain>
    </source>
</reference>
<accession>A0A5C3F0R7</accession>
<feature type="compositionally biased region" description="Low complexity" evidence="1">
    <location>
        <begin position="164"/>
        <end position="183"/>
    </location>
</feature>
<dbReference type="AlphaFoldDB" id="A0A5C3F0R7"/>
<evidence type="ECO:0000313" key="3">
    <source>
        <dbReference type="Proteomes" id="UP000323386"/>
    </source>
</evidence>
<evidence type="ECO:0000313" key="2">
    <source>
        <dbReference type="EMBL" id="SPO36871.1"/>
    </source>
</evidence>
<evidence type="ECO:0000256" key="1">
    <source>
        <dbReference type="SAM" id="MobiDB-lite"/>
    </source>
</evidence>
<dbReference type="EMBL" id="OOIP01000005">
    <property type="protein sequence ID" value="SPO36871.1"/>
    <property type="molecule type" value="Genomic_DNA"/>
</dbReference>
<protein>
    <submittedName>
        <fullName evidence="2">Uncharacterized protein</fullName>
    </submittedName>
</protein>